<keyword evidence="3" id="KW-1185">Reference proteome</keyword>
<evidence type="ECO:0000313" key="3">
    <source>
        <dbReference type="Proteomes" id="UP000199035"/>
    </source>
</evidence>
<organism evidence="2 3">
    <name type="scientific">Acinetobacter kyonggiensis</name>
    <dbReference type="NCBI Taxonomy" id="595670"/>
    <lineage>
        <taxon>Bacteria</taxon>
        <taxon>Pseudomonadati</taxon>
        <taxon>Pseudomonadota</taxon>
        <taxon>Gammaproteobacteria</taxon>
        <taxon>Moraxellales</taxon>
        <taxon>Moraxellaceae</taxon>
        <taxon>Acinetobacter</taxon>
    </lineage>
</organism>
<name>A0A1H3H7A7_9GAMM</name>
<keyword evidence="1" id="KW-0732">Signal</keyword>
<dbReference type="RefSeq" id="WP_086183444.1">
    <property type="nucleotide sequence ID" value="NZ_FNPK01000003.1"/>
</dbReference>
<feature type="chain" id="PRO_5011473290" description="Lipoprotein" evidence="1">
    <location>
        <begin position="26"/>
        <end position="61"/>
    </location>
</feature>
<evidence type="ECO:0008006" key="4">
    <source>
        <dbReference type="Google" id="ProtNLM"/>
    </source>
</evidence>
<accession>A0A1H3H7A7</accession>
<dbReference type="PROSITE" id="PS51257">
    <property type="entry name" value="PROKAR_LIPOPROTEIN"/>
    <property type="match status" value="1"/>
</dbReference>
<proteinExistence type="predicted"/>
<evidence type="ECO:0000313" key="2">
    <source>
        <dbReference type="EMBL" id="SDY10654.1"/>
    </source>
</evidence>
<gene>
    <name evidence="2" type="ORF">SAMN05421643_103247</name>
</gene>
<dbReference type="Proteomes" id="UP000199035">
    <property type="component" value="Unassembled WGS sequence"/>
</dbReference>
<sequence>MFNKVFFSISLMVFLSACSSVQTTATTEKAQLIPAASLNIERDIAPCRNGFDEVNVCQLLS</sequence>
<evidence type="ECO:0000256" key="1">
    <source>
        <dbReference type="SAM" id="SignalP"/>
    </source>
</evidence>
<dbReference type="EMBL" id="FNPK01000003">
    <property type="protein sequence ID" value="SDY10654.1"/>
    <property type="molecule type" value="Genomic_DNA"/>
</dbReference>
<dbReference type="AlphaFoldDB" id="A0A1H3H7A7"/>
<feature type="signal peptide" evidence="1">
    <location>
        <begin position="1"/>
        <end position="25"/>
    </location>
</feature>
<protein>
    <recommendedName>
        <fullName evidence="4">Lipoprotein</fullName>
    </recommendedName>
</protein>
<reference evidence="3" key="1">
    <citation type="submission" date="2016-10" db="EMBL/GenBank/DDBJ databases">
        <authorList>
            <person name="Varghese N."/>
            <person name="Submissions S."/>
        </authorList>
    </citation>
    <scope>NUCLEOTIDE SEQUENCE [LARGE SCALE GENOMIC DNA]</scope>
    <source>
        <strain evidence="3">ANC 5109</strain>
    </source>
</reference>